<evidence type="ECO:0000313" key="1">
    <source>
        <dbReference type="EMBL" id="CDT14840.1"/>
    </source>
</evidence>
<evidence type="ECO:0000313" key="2">
    <source>
        <dbReference type="Proteomes" id="UP000049077"/>
    </source>
</evidence>
<dbReference type="EMBL" id="CCJX01000062">
    <property type="protein sequence ID" value="CDT14840.1"/>
    <property type="molecule type" value="Genomic_DNA"/>
</dbReference>
<dbReference type="Proteomes" id="UP000049077">
    <property type="component" value="Unassembled WGS sequence"/>
</dbReference>
<reference evidence="1 2" key="1">
    <citation type="submission" date="2014-06" db="EMBL/GenBank/DDBJ databases">
        <authorList>
            <person name="Le Roux F."/>
        </authorList>
    </citation>
    <scope>NUCLEOTIDE SEQUENCE [LARGE SCALE GENOMIC DNA]</scope>
    <source>
        <strain evidence="1 2">J5-4</strain>
    </source>
</reference>
<gene>
    <name evidence="1" type="ORF">VCR4J5_1540008</name>
</gene>
<keyword evidence="2" id="KW-1185">Reference proteome</keyword>
<proteinExistence type="predicted"/>
<sequence length="39" mass="4581">MKLSDGLNGREQTQRLVFDIESKLIRLLKERIVCQTCFV</sequence>
<organism evidence="1 2">
    <name type="scientific">Vibrio crassostreae</name>
    <dbReference type="NCBI Taxonomy" id="246167"/>
    <lineage>
        <taxon>Bacteria</taxon>
        <taxon>Pseudomonadati</taxon>
        <taxon>Pseudomonadota</taxon>
        <taxon>Gammaproteobacteria</taxon>
        <taxon>Vibrionales</taxon>
        <taxon>Vibrionaceae</taxon>
        <taxon>Vibrio</taxon>
    </lineage>
</organism>
<name>A0ABP1WTY6_9VIBR</name>
<protein>
    <submittedName>
        <fullName evidence="1">Uncharacterized protein</fullName>
    </submittedName>
</protein>
<comment type="caution">
    <text evidence="1">The sequence shown here is derived from an EMBL/GenBank/DDBJ whole genome shotgun (WGS) entry which is preliminary data.</text>
</comment>
<accession>A0ABP1WTY6</accession>